<reference evidence="2" key="1">
    <citation type="submission" date="2022-03" db="EMBL/GenBank/DDBJ databases">
        <title>Genomic analyses of argali, domestic sheep and their hybrids provide insights into chromosomal evolution, heterosis and genetic basis of agronomic traits.</title>
        <authorList>
            <person name="Li M."/>
        </authorList>
    </citation>
    <scope>NUCLEOTIDE SEQUENCE</scope>
    <source>
        <strain evidence="2">CAU-MHL-2022a</strain>
        <tissue evidence="2">Skin</tissue>
    </source>
</reference>
<accession>A0AAD4TPK0</accession>
<evidence type="ECO:0000313" key="3">
    <source>
        <dbReference type="Proteomes" id="UP001214576"/>
    </source>
</evidence>
<keyword evidence="3" id="KW-1185">Reference proteome</keyword>
<feature type="region of interest" description="Disordered" evidence="1">
    <location>
        <begin position="18"/>
        <end position="64"/>
    </location>
</feature>
<dbReference type="AlphaFoldDB" id="A0AAD4TPK0"/>
<feature type="region of interest" description="Disordered" evidence="1">
    <location>
        <begin position="106"/>
        <end position="128"/>
    </location>
</feature>
<name>A0AAD4TPK0_OVIAM</name>
<organism evidence="2 3">
    <name type="scientific">Ovis ammon polii</name>
    <dbReference type="NCBI Taxonomy" id="230172"/>
    <lineage>
        <taxon>Eukaryota</taxon>
        <taxon>Metazoa</taxon>
        <taxon>Chordata</taxon>
        <taxon>Craniata</taxon>
        <taxon>Vertebrata</taxon>
        <taxon>Euteleostomi</taxon>
        <taxon>Mammalia</taxon>
        <taxon>Eutheria</taxon>
        <taxon>Laurasiatheria</taxon>
        <taxon>Artiodactyla</taxon>
        <taxon>Ruminantia</taxon>
        <taxon>Pecora</taxon>
        <taxon>Bovidae</taxon>
        <taxon>Caprinae</taxon>
        <taxon>Ovis</taxon>
    </lineage>
</organism>
<comment type="caution">
    <text evidence="2">The sequence shown here is derived from an EMBL/GenBank/DDBJ whole genome shotgun (WGS) entry which is preliminary data.</text>
</comment>
<dbReference type="EMBL" id="JAKZEL010000025">
    <property type="protein sequence ID" value="KAI4530371.1"/>
    <property type="molecule type" value="Genomic_DNA"/>
</dbReference>
<sequence length="210" mass="22504">MYSKQVDEVRGKPCLPAALVHKPPGFPSRKASPGGLPETSPLRNGSPTMLMTPRCQGKEEQSSFPEAAADGRLFSVSSKTAKIDMQLYFPKCVVFYKLATRDDLKGEKELTNQPPGRSPWAPPEEVGLGGSCSGHLRAGGPEQGAIPLCRPEGFTCGWSTENRQEDQRGGASVLSVRSLGFSELPQPSDPANRYLGFHISLSGSLDTTTA</sequence>
<dbReference type="Proteomes" id="UP001214576">
    <property type="component" value="Unassembled WGS sequence"/>
</dbReference>
<gene>
    <name evidence="2" type="ORF">MG293_019260</name>
</gene>
<evidence type="ECO:0000256" key="1">
    <source>
        <dbReference type="SAM" id="MobiDB-lite"/>
    </source>
</evidence>
<evidence type="ECO:0000313" key="2">
    <source>
        <dbReference type="EMBL" id="KAI4530371.1"/>
    </source>
</evidence>
<protein>
    <submittedName>
        <fullName evidence="2">Uncharacterized protein</fullName>
    </submittedName>
</protein>
<proteinExistence type="predicted"/>